<dbReference type="PANTHER" id="PTHR30273">
    <property type="entry name" value="PERIPLASMIC SIGNAL SENSOR AND SIGMA FACTOR ACTIVATOR FECR-RELATED"/>
    <property type="match status" value="1"/>
</dbReference>
<reference evidence="4 5" key="1">
    <citation type="submission" date="2020-11" db="EMBL/GenBank/DDBJ databases">
        <title>genome sequence of strain KACC 18849.</title>
        <authorList>
            <person name="Gao J."/>
            <person name="Zhang X."/>
        </authorList>
    </citation>
    <scope>NUCLEOTIDE SEQUENCE [LARGE SCALE GENOMIC DNA]</scope>
    <source>
        <strain evidence="4 5">KACC 18849</strain>
    </source>
</reference>
<dbReference type="PANTHER" id="PTHR30273:SF2">
    <property type="entry name" value="PROTEIN FECR"/>
    <property type="match status" value="1"/>
</dbReference>
<evidence type="ECO:0000256" key="1">
    <source>
        <dbReference type="SAM" id="Phobius"/>
    </source>
</evidence>
<dbReference type="Pfam" id="PF16220">
    <property type="entry name" value="DUF4880"/>
    <property type="match status" value="1"/>
</dbReference>
<keyword evidence="1" id="KW-0812">Transmembrane</keyword>
<feature type="domain" description="FecR protein" evidence="2">
    <location>
        <begin position="104"/>
        <end position="196"/>
    </location>
</feature>
<dbReference type="Pfam" id="PF04773">
    <property type="entry name" value="FecR"/>
    <property type="match status" value="1"/>
</dbReference>
<dbReference type="Gene3D" id="2.60.120.1440">
    <property type="match status" value="1"/>
</dbReference>
<protein>
    <submittedName>
        <fullName evidence="4">FecR domain-containing protein</fullName>
    </submittedName>
</protein>
<evidence type="ECO:0000313" key="5">
    <source>
        <dbReference type="Proteomes" id="UP000639859"/>
    </source>
</evidence>
<keyword evidence="1" id="KW-1133">Transmembrane helix</keyword>
<feature type="domain" description="FecR N-terminal" evidence="3">
    <location>
        <begin position="12"/>
        <end position="51"/>
    </location>
</feature>
<dbReference type="RefSeq" id="WP_198577995.1">
    <property type="nucleotide sequence ID" value="NZ_JADWOX010000018.1"/>
</dbReference>
<comment type="caution">
    <text evidence="4">The sequence shown here is derived from an EMBL/GenBank/DDBJ whole genome shotgun (WGS) entry which is preliminary data.</text>
</comment>
<dbReference type="PIRSF" id="PIRSF018266">
    <property type="entry name" value="FecR"/>
    <property type="match status" value="1"/>
</dbReference>
<dbReference type="Proteomes" id="UP000639859">
    <property type="component" value="Unassembled WGS sequence"/>
</dbReference>
<dbReference type="InterPro" id="IPR032623">
    <property type="entry name" value="FecR_N"/>
</dbReference>
<name>A0ABS0T2J2_9CAUL</name>
<evidence type="ECO:0000259" key="2">
    <source>
        <dbReference type="Pfam" id="PF04773"/>
    </source>
</evidence>
<keyword evidence="5" id="KW-1185">Reference proteome</keyword>
<evidence type="ECO:0000259" key="3">
    <source>
        <dbReference type="Pfam" id="PF16220"/>
    </source>
</evidence>
<evidence type="ECO:0000313" key="4">
    <source>
        <dbReference type="EMBL" id="MBI1686105.1"/>
    </source>
</evidence>
<keyword evidence="1" id="KW-0472">Membrane</keyword>
<dbReference type="InterPro" id="IPR006860">
    <property type="entry name" value="FecR"/>
</dbReference>
<proteinExistence type="predicted"/>
<accession>A0ABS0T2J2</accession>
<sequence>MSPARDIEAVRKEAADWLARLRSDARGPADESDFKLWLNRSEDHRASFDALTETWELAGALKHDPEIVVPPAPRRSPVLARRAVLAGVGVAAVGLGWLALAPEVYATGIGETRTLHLDDGSSILLDADSRIRVHLEGRKRKATLVRGRAFFRAATDPVKPFVVSADGREIVGDGGDAFDVSVNGAAVAVTSVEGQVLVMEAGQPSSRLIAMAGQRIVMAGEAAPRREAADVQAATAWRFGQAVFDDQTLAAAIAEMNRYSRRRIVLSEPGLEDLRISGVYKAGDNEAFARSVAVLLDLKVQTSAGGLLIAPRAGA</sequence>
<organism evidence="4 5">
    <name type="scientific">Caulobacter hibisci</name>
    <dbReference type="NCBI Taxonomy" id="2035993"/>
    <lineage>
        <taxon>Bacteria</taxon>
        <taxon>Pseudomonadati</taxon>
        <taxon>Pseudomonadota</taxon>
        <taxon>Alphaproteobacteria</taxon>
        <taxon>Caulobacterales</taxon>
        <taxon>Caulobacteraceae</taxon>
        <taxon>Caulobacter</taxon>
    </lineage>
</organism>
<feature type="transmembrane region" description="Helical" evidence="1">
    <location>
        <begin position="83"/>
        <end position="100"/>
    </location>
</feature>
<dbReference type="InterPro" id="IPR012373">
    <property type="entry name" value="Ferrdict_sens_TM"/>
</dbReference>
<dbReference type="EMBL" id="JADWOX010000018">
    <property type="protein sequence ID" value="MBI1686105.1"/>
    <property type="molecule type" value="Genomic_DNA"/>
</dbReference>
<gene>
    <name evidence="4" type="ORF">I4Q42_20760</name>
</gene>